<dbReference type="AlphaFoldDB" id="A0A0G0IZD0"/>
<dbReference type="Pfam" id="PF05552">
    <property type="entry name" value="MS_channel_1st_1"/>
    <property type="match status" value="2"/>
</dbReference>
<reference evidence="2 3" key="1">
    <citation type="journal article" date="2015" name="Nature">
        <title>rRNA introns, odd ribosomes, and small enigmatic genomes across a large radiation of phyla.</title>
        <authorList>
            <person name="Brown C.T."/>
            <person name="Hug L.A."/>
            <person name="Thomas B.C."/>
            <person name="Sharon I."/>
            <person name="Castelle C.J."/>
            <person name="Singh A."/>
            <person name="Wilkins M.J."/>
            <person name="Williams K.H."/>
            <person name="Banfield J.F."/>
        </authorList>
    </citation>
    <scope>NUCLEOTIDE SEQUENCE [LARGE SCALE GENOMIC DNA]</scope>
</reference>
<keyword evidence="1" id="KW-0812">Transmembrane</keyword>
<protein>
    <submittedName>
        <fullName evidence="2">CmpX protein</fullName>
    </submittedName>
</protein>
<feature type="transmembrane region" description="Helical" evidence="1">
    <location>
        <begin position="116"/>
        <end position="137"/>
    </location>
</feature>
<feature type="transmembrane region" description="Helical" evidence="1">
    <location>
        <begin position="20"/>
        <end position="45"/>
    </location>
</feature>
<dbReference type="Gene3D" id="1.10.287.1260">
    <property type="match status" value="1"/>
</dbReference>
<comment type="caution">
    <text evidence="2">The sequence shown here is derived from an EMBL/GenBank/DDBJ whole genome shotgun (WGS) entry which is preliminary data.</text>
</comment>
<keyword evidence="1" id="KW-1133">Transmembrane helix</keyword>
<evidence type="ECO:0000256" key="1">
    <source>
        <dbReference type="SAM" id="Phobius"/>
    </source>
</evidence>
<sequence>MVVQNLADATVNSLLNVWGGVIGFLPFLIGALIVLIVGLIVAAGLGSLVERVINIAKVDNLLRRLGLETYFERAGIRVNAGKFFGALVYWFLVIVFILAAADILKLEGLSQFLRQVVSYIPQIIVAALIMLATVIVANALKSVVKASVMGAKLHASGFLAALAWYATVIFGFVAALIQLGIAPMLLNTLITGLVAMLALAGGIAFGLGGKDYASSLINRFKEKLE</sequence>
<organism evidence="2 3">
    <name type="scientific">Candidatus Wolfebacteria bacterium GW2011_GWC1_37_10</name>
    <dbReference type="NCBI Taxonomy" id="1619010"/>
    <lineage>
        <taxon>Bacteria</taxon>
        <taxon>Candidatus Wolfeibacteriota</taxon>
    </lineage>
</organism>
<proteinExistence type="predicted"/>
<dbReference type="InterPro" id="IPR008910">
    <property type="entry name" value="MSC_TM_helix"/>
</dbReference>
<name>A0A0G0IZD0_9BACT</name>
<keyword evidence="1" id="KW-0472">Membrane</keyword>
<dbReference type="EMBL" id="LBSR01000022">
    <property type="protein sequence ID" value="KKQ21321.1"/>
    <property type="molecule type" value="Genomic_DNA"/>
</dbReference>
<dbReference type="Proteomes" id="UP000034044">
    <property type="component" value="Unassembled WGS sequence"/>
</dbReference>
<feature type="transmembrane region" description="Helical" evidence="1">
    <location>
        <begin position="185"/>
        <end position="207"/>
    </location>
</feature>
<accession>A0A0G0IZD0</accession>
<evidence type="ECO:0000313" key="3">
    <source>
        <dbReference type="Proteomes" id="UP000034044"/>
    </source>
</evidence>
<evidence type="ECO:0000313" key="2">
    <source>
        <dbReference type="EMBL" id="KKQ21321.1"/>
    </source>
</evidence>
<feature type="transmembrane region" description="Helical" evidence="1">
    <location>
        <begin position="158"/>
        <end position="179"/>
    </location>
</feature>
<feature type="transmembrane region" description="Helical" evidence="1">
    <location>
        <begin position="83"/>
        <end position="104"/>
    </location>
</feature>
<gene>
    <name evidence="2" type="primary">cmpX</name>
    <name evidence="2" type="ORF">US36_C0022G0005</name>
</gene>